<dbReference type="OrthoDB" id="623670at2759"/>
<evidence type="ECO:0000256" key="3">
    <source>
        <dbReference type="SAM" id="SignalP"/>
    </source>
</evidence>
<sequence>MSSKTSIRNFICTLLLAVLIIQALAVPVPNHSNKSVQPTSPTPDQPQHATPTVKKVKNQQPAVTNVKVKNQQPAVTNVKVKNQQPTVTNVKVKNQQPAVTNVKVKNQKPTATDGKGPKKTSTPQKSSSSDGQNLITKLTGKIFKGDATFYNTGLGACGITSNDNQLVAALPAADYDSLMTDGNPNHSGACGKMATVVCGGKTVTVKIVDRCPNCKSGDLDMSPAAFDCIADRSVGRIQVSYTLS</sequence>
<dbReference type="PANTHER" id="PTHR31836">
    <property type="match status" value="1"/>
</dbReference>
<dbReference type="Pfam" id="PF03330">
    <property type="entry name" value="DPBB_1"/>
    <property type="match status" value="1"/>
</dbReference>
<keyword evidence="6" id="KW-1185">Reference proteome</keyword>
<accession>A0A9N8WJC8</accession>
<feature type="region of interest" description="Disordered" evidence="2">
    <location>
        <begin position="31"/>
        <end position="61"/>
    </location>
</feature>
<evidence type="ECO:0000256" key="1">
    <source>
        <dbReference type="ARBA" id="ARBA00022729"/>
    </source>
</evidence>
<organism evidence="5 6">
    <name type="scientific">Cetraspora pellucida</name>
    <dbReference type="NCBI Taxonomy" id="1433469"/>
    <lineage>
        <taxon>Eukaryota</taxon>
        <taxon>Fungi</taxon>
        <taxon>Fungi incertae sedis</taxon>
        <taxon>Mucoromycota</taxon>
        <taxon>Glomeromycotina</taxon>
        <taxon>Glomeromycetes</taxon>
        <taxon>Diversisporales</taxon>
        <taxon>Gigasporaceae</taxon>
        <taxon>Cetraspora</taxon>
    </lineage>
</organism>
<dbReference type="InterPro" id="IPR009009">
    <property type="entry name" value="RlpA-like_DPBB"/>
</dbReference>
<keyword evidence="1 3" id="KW-0732">Signal</keyword>
<evidence type="ECO:0000313" key="6">
    <source>
        <dbReference type="Proteomes" id="UP000789759"/>
    </source>
</evidence>
<feature type="chain" id="PRO_5040290167" evidence="3">
    <location>
        <begin position="26"/>
        <end position="244"/>
    </location>
</feature>
<feature type="signal peptide" evidence="3">
    <location>
        <begin position="1"/>
        <end position="25"/>
    </location>
</feature>
<gene>
    <name evidence="5" type="ORF">CPELLU_LOCUS1685</name>
</gene>
<protein>
    <submittedName>
        <fullName evidence="5">6130_t:CDS:1</fullName>
    </submittedName>
</protein>
<evidence type="ECO:0000313" key="5">
    <source>
        <dbReference type="EMBL" id="CAG8484632.1"/>
    </source>
</evidence>
<dbReference type="Gene3D" id="2.40.40.10">
    <property type="entry name" value="RlpA-like domain"/>
    <property type="match status" value="1"/>
</dbReference>
<proteinExistence type="predicted"/>
<feature type="compositionally biased region" description="Polar residues" evidence="2">
    <location>
        <begin position="94"/>
        <end position="110"/>
    </location>
</feature>
<feature type="region of interest" description="Disordered" evidence="2">
    <location>
        <begin position="94"/>
        <end position="133"/>
    </location>
</feature>
<dbReference type="InterPro" id="IPR051477">
    <property type="entry name" value="Expansin_CellWall"/>
</dbReference>
<feature type="compositionally biased region" description="Low complexity" evidence="2">
    <location>
        <begin position="119"/>
        <end position="129"/>
    </location>
</feature>
<dbReference type="EMBL" id="CAJVQA010000653">
    <property type="protein sequence ID" value="CAG8484632.1"/>
    <property type="molecule type" value="Genomic_DNA"/>
</dbReference>
<dbReference type="PANTHER" id="PTHR31836:SF28">
    <property type="entry name" value="SRCR DOMAIN-CONTAINING PROTEIN-RELATED"/>
    <property type="match status" value="1"/>
</dbReference>
<dbReference type="CDD" id="cd22191">
    <property type="entry name" value="DPBB_RlpA_EXP_N-like"/>
    <property type="match status" value="1"/>
</dbReference>
<dbReference type="AlphaFoldDB" id="A0A9N8WJC8"/>
<evidence type="ECO:0000256" key="2">
    <source>
        <dbReference type="SAM" id="MobiDB-lite"/>
    </source>
</evidence>
<name>A0A9N8WJC8_9GLOM</name>
<comment type="caution">
    <text evidence="5">The sequence shown here is derived from an EMBL/GenBank/DDBJ whole genome shotgun (WGS) entry which is preliminary data.</text>
</comment>
<reference evidence="5" key="1">
    <citation type="submission" date="2021-06" db="EMBL/GenBank/DDBJ databases">
        <authorList>
            <person name="Kallberg Y."/>
            <person name="Tangrot J."/>
            <person name="Rosling A."/>
        </authorList>
    </citation>
    <scope>NUCLEOTIDE SEQUENCE</scope>
    <source>
        <strain evidence="5">FL966</strain>
    </source>
</reference>
<dbReference type="InterPro" id="IPR036908">
    <property type="entry name" value="RlpA-like_sf"/>
</dbReference>
<dbReference type="SUPFAM" id="SSF50685">
    <property type="entry name" value="Barwin-like endoglucanases"/>
    <property type="match status" value="1"/>
</dbReference>
<evidence type="ECO:0000259" key="4">
    <source>
        <dbReference type="Pfam" id="PF03330"/>
    </source>
</evidence>
<dbReference type="Proteomes" id="UP000789759">
    <property type="component" value="Unassembled WGS sequence"/>
</dbReference>
<feature type="domain" description="RlpA-like protein double-psi beta-barrel" evidence="4">
    <location>
        <begin position="144"/>
        <end position="241"/>
    </location>
</feature>